<reference evidence="7 8" key="1">
    <citation type="journal article" date="2012" name="BMC Genomics">
        <title>Comparative genomics of the white-rot fungi, Phanerochaete carnosa and P. chrysosporium, to elucidate the genetic basis of the distinct wood types they colonize.</title>
        <authorList>
            <person name="Suzuki H."/>
            <person name="MacDonald J."/>
            <person name="Syed K."/>
            <person name="Salamov A."/>
            <person name="Hori C."/>
            <person name="Aerts A."/>
            <person name="Henrissat B."/>
            <person name="Wiebenga A."/>
            <person name="vanKuyk P.A."/>
            <person name="Barry K."/>
            <person name="Lindquist E."/>
            <person name="LaButti K."/>
            <person name="Lapidus A."/>
            <person name="Lucas S."/>
            <person name="Coutinho P."/>
            <person name="Gong Y."/>
            <person name="Samejima M."/>
            <person name="Mahadevan R."/>
            <person name="Abou-Zaid M."/>
            <person name="de Vries R.P."/>
            <person name="Igarashi K."/>
            <person name="Yadav J.S."/>
            <person name="Grigoriev I.V."/>
            <person name="Master E.R."/>
        </authorList>
    </citation>
    <scope>NUCLEOTIDE SEQUENCE [LARGE SCALE GENOMIC DNA]</scope>
    <source>
        <strain evidence="7 8">HHB-10118-sp</strain>
    </source>
</reference>
<evidence type="ECO:0000313" key="7">
    <source>
        <dbReference type="EMBL" id="EKM51075.1"/>
    </source>
</evidence>
<name>K5VW69_PHACS</name>
<dbReference type="InParanoid" id="K5VW69"/>
<accession>K5VW69</accession>
<proteinExistence type="inferred from homology"/>
<evidence type="ECO:0000256" key="1">
    <source>
        <dbReference type="ARBA" id="ARBA00009431"/>
    </source>
</evidence>
<evidence type="ECO:0000256" key="2">
    <source>
        <dbReference type="ARBA" id="ARBA00012446"/>
    </source>
</evidence>
<feature type="non-terminal residue" evidence="7">
    <location>
        <position position="355"/>
    </location>
</feature>
<dbReference type="Proteomes" id="UP000008370">
    <property type="component" value="Unassembled WGS sequence"/>
</dbReference>
<keyword evidence="4" id="KW-0645">Protease</keyword>
<comment type="similarity">
    <text evidence="1">Belongs to the peptidase S10 family.</text>
</comment>
<dbReference type="PANTHER" id="PTHR11802">
    <property type="entry name" value="SERINE PROTEASE FAMILY S10 SERINE CARBOXYPEPTIDASE"/>
    <property type="match status" value="1"/>
</dbReference>
<dbReference type="GeneID" id="18907289"/>
<evidence type="ECO:0000256" key="4">
    <source>
        <dbReference type="ARBA" id="ARBA00022670"/>
    </source>
</evidence>
<gene>
    <name evidence="7" type="ORF">PHACADRAFT_103966</name>
</gene>
<dbReference type="AlphaFoldDB" id="K5VW69"/>
<dbReference type="GO" id="GO:0006508">
    <property type="term" value="P:proteolysis"/>
    <property type="evidence" value="ECO:0007669"/>
    <property type="project" value="UniProtKB-KW"/>
</dbReference>
<dbReference type="PANTHER" id="PTHR11802:SF113">
    <property type="entry name" value="SERINE CARBOXYPEPTIDASE CTSA-4.1"/>
    <property type="match status" value="1"/>
</dbReference>
<keyword evidence="8" id="KW-1185">Reference proteome</keyword>
<dbReference type="OrthoDB" id="443318at2759"/>
<dbReference type="EMBL" id="JH930477">
    <property type="protein sequence ID" value="EKM51075.1"/>
    <property type="molecule type" value="Genomic_DNA"/>
</dbReference>
<dbReference type="SUPFAM" id="SSF53474">
    <property type="entry name" value="alpha/beta-Hydrolases"/>
    <property type="match status" value="1"/>
</dbReference>
<keyword evidence="3" id="KW-0121">Carboxypeptidase</keyword>
<evidence type="ECO:0000313" key="8">
    <source>
        <dbReference type="Proteomes" id="UP000008370"/>
    </source>
</evidence>
<keyword evidence="5" id="KW-0378">Hydrolase</keyword>
<dbReference type="Gene3D" id="1.10.287.410">
    <property type="match status" value="1"/>
</dbReference>
<evidence type="ECO:0000256" key="5">
    <source>
        <dbReference type="ARBA" id="ARBA00022801"/>
    </source>
</evidence>
<dbReference type="Pfam" id="PF00450">
    <property type="entry name" value="Peptidase_S10"/>
    <property type="match status" value="1"/>
</dbReference>
<dbReference type="RefSeq" id="XP_007400233.1">
    <property type="nucleotide sequence ID" value="XM_007400171.1"/>
</dbReference>
<dbReference type="KEGG" id="pco:PHACADRAFT_103966"/>
<dbReference type="EC" id="3.4.16.5" evidence="2"/>
<organism evidence="7 8">
    <name type="scientific">Phanerochaete carnosa (strain HHB-10118-sp)</name>
    <name type="common">White-rot fungus</name>
    <name type="synonym">Peniophora carnosa</name>
    <dbReference type="NCBI Taxonomy" id="650164"/>
    <lineage>
        <taxon>Eukaryota</taxon>
        <taxon>Fungi</taxon>
        <taxon>Dikarya</taxon>
        <taxon>Basidiomycota</taxon>
        <taxon>Agaricomycotina</taxon>
        <taxon>Agaricomycetes</taxon>
        <taxon>Polyporales</taxon>
        <taxon>Phanerochaetaceae</taxon>
        <taxon>Phanerochaete</taxon>
    </lineage>
</organism>
<dbReference type="InterPro" id="IPR029058">
    <property type="entry name" value="AB_hydrolase_fold"/>
</dbReference>
<evidence type="ECO:0000256" key="3">
    <source>
        <dbReference type="ARBA" id="ARBA00022645"/>
    </source>
</evidence>
<dbReference type="InterPro" id="IPR001563">
    <property type="entry name" value="Peptidase_S10"/>
</dbReference>
<dbReference type="Gene3D" id="3.40.50.1820">
    <property type="entry name" value="alpha/beta hydrolase"/>
    <property type="match status" value="1"/>
</dbReference>
<evidence type="ECO:0000256" key="6">
    <source>
        <dbReference type="ARBA" id="ARBA00023180"/>
    </source>
</evidence>
<sequence>PIGVGYSYGKMVNNSRDAAHDVYDFLLKFFHLHPHLAKHFVLASGSYGGVIGALTDTGKKVYVPHIATVIHEQNAALAAGRGVPGAKHINLESMMVSNPMSDWLSHNRWALQQRCYLTDFYNASACHAAYEELPSCLEAIQMAYMDDTITRRFDSIHICNNIHPELVEGRDLQNVELRCNGTIEDCYPAAVYVDAFMNLASTKEKLGVPDALNFTFVRMDVWKAFFETGDMAQQAYLLYEPLLKAGYRVLHYIGKLDANCGWPGVLSTLRLLPSPYQSSFNDAPDLPWPGHEATVRAVGNSSDSDGSGKGAGVFAFVLMARAGHFVTHDQPALVREIVRRWVANVAWNDTLDALS</sequence>
<dbReference type="GO" id="GO:0004185">
    <property type="term" value="F:serine-type carboxypeptidase activity"/>
    <property type="evidence" value="ECO:0007669"/>
    <property type="project" value="UniProtKB-EC"/>
</dbReference>
<protein>
    <recommendedName>
        <fullName evidence="2">carboxypeptidase C</fullName>
        <ecNumber evidence="2">3.4.16.5</ecNumber>
    </recommendedName>
</protein>
<dbReference type="HOGENOM" id="CLU_008523_10_0_1"/>
<keyword evidence="6" id="KW-0325">Glycoprotein</keyword>